<comment type="pathway">
    <text evidence="13">Amino-acid biosynthesis; L-arginine biosynthesis; L-ornithine and N-acetyl-L-glutamate from L-glutamate and N(2)-acetyl-L-ornithine (cyclic): step 1/1.</text>
</comment>
<dbReference type="AlphaFoldDB" id="A0A1F5ABP8"/>
<gene>
    <name evidence="13" type="primary">argJ</name>
    <name evidence="14" type="ORF">A2V47_05995</name>
</gene>
<feature type="chain" id="PRO_5023227130" description="Arginine biosynthesis bifunctional protein ArgJ beta chain" evidence="13">
    <location>
        <begin position="197"/>
        <end position="409"/>
    </location>
</feature>
<dbReference type="NCBIfam" id="NF003802">
    <property type="entry name" value="PRK05388.1"/>
    <property type="match status" value="1"/>
</dbReference>
<dbReference type="GO" id="GO:0005737">
    <property type="term" value="C:cytoplasm"/>
    <property type="evidence" value="ECO:0007669"/>
    <property type="project" value="UniProtKB-SubCell"/>
</dbReference>
<dbReference type="InterPro" id="IPR042195">
    <property type="entry name" value="ArgJ_beta_C"/>
</dbReference>
<feature type="binding site" evidence="13">
    <location>
        <position position="186"/>
    </location>
    <ligand>
        <name>substrate</name>
    </ligand>
</feature>
<dbReference type="Proteomes" id="UP000177701">
    <property type="component" value="Unassembled WGS sequence"/>
</dbReference>
<reference evidence="14 15" key="1">
    <citation type="journal article" date="2016" name="Nat. Commun.">
        <title>Thousands of microbial genomes shed light on interconnected biogeochemical processes in an aquifer system.</title>
        <authorList>
            <person name="Anantharaman K."/>
            <person name="Brown C.T."/>
            <person name="Hug L.A."/>
            <person name="Sharon I."/>
            <person name="Castelle C.J."/>
            <person name="Probst A.J."/>
            <person name="Thomas B.C."/>
            <person name="Singh A."/>
            <person name="Wilkins M.J."/>
            <person name="Karaoz U."/>
            <person name="Brodie E.L."/>
            <person name="Williams K.H."/>
            <person name="Hubbard S.S."/>
            <person name="Banfield J.F."/>
        </authorList>
    </citation>
    <scope>NUCLEOTIDE SEQUENCE [LARGE SCALE GENOMIC DNA]</scope>
</reference>
<dbReference type="EMBL" id="MEYH01000062">
    <property type="protein sequence ID" value="OGD15277.1"/>
    <property type="molecule type" value="Genomic_DNA"/>
</dbReference>
<dbReference type="PANTHER" id="PTHR23100">
    <property type="entry name" value="ARGININE BIOSYNTHESIS BIFUNCTIONAL PROTEIN ARGJ"/>
    <property type="match status" value="1"/>
</dbReference>
<dbReference type="PANTHER" id="PTHR23100:SF0">
    <property type="entry name" value="ARGININE BIOSYNTHESIS BIFUNCTIONAL PROTEIN ARGJ, MITOCHONDRIAL"/>
    <property type="match status" value="1"/>
</dbReference>
<feature type="site" description="Cleavage; by autolysis" evidence="13">
    <location>
        <begin position="196"/>
        <end position="197"/>
    </location>
</feature>
<keyword evidence="5 13" id="KW-0028">Amino-acid biosynthesis</keyword>
<keyword evidence="6 13" id="KW-0808">Transferase</keyword>
<feature type="binding site" evidence="13">
    <location>
        <position position="160"/>
    </location>
    <ligand>
        <name>substrate</name>
    </ligand>
</feature>
<comment type="caution">
    <text evidence="14">The sequence shown here is derived from an EMBL/GenBank/DDBJ whole genome shotgun (WGS) entry which is preliminary data.</text>
</comment>
<dbReference type="Gene3D" id="3.30.2330.10">
    <property type="entry name" value="arginine biosynthesis bifunctional protein suprefamily"/>
    <property type="match status" value="1"/>
</dbReference>
<evidence type="ECO:0000256" key="4">
    <source>
        <dbReference type="ARBA" id="ARBA00022571"/>
    </source>
</evidence>
<dbReference type="UniPathway" id="UPA00068">
    <property type="reaction ID" value="UER00106"/>
</dbReference>
<dbReference type="InterPro" id="IPR016117">
    <property type="entry name" value="ArgJ-like_dom_sf"/>
</dbReference>
<keyword evidence="13" id="KW-0963">Cytoplasm</keyword>
<dbReference type="InterPro" id="IPR002813">
    <property type="entry name" value="Arg_biosynth_ArgJ"/>
</dbReference>
<dbReference type="FunFam" id="3.30.2330.10:FF:000001">
    <property type="entry name" value="Arginine biosynthesis bifunctional protein ArgJ, mitochondrial"/>
    <property type="match status" value="1"/>
</dbReference>
<dbReference type="NCBIfam" id="TIGR00120">
    <property type="entry name" value="ArgJ"/>
    <property type="match status" value="1"/>
</dbReference>
<keyword evidence="7 13" id="KW-0068">Autocatalytic cleavage</keyword>
<comment type="pathway">
    <text evidence="13">Amino-acid biosynthesis; L-arginine biosynthesis; N(2)-acetyl-L-ornithine from L-glutamate: step 1/4.</text>
</comment>
<dbReference type="GO" id="GO:0006592">
    <property type="term" value="P:ornithine biosynthetic process"/>
    <property type="evidence" value="ECO:0007669"/>
    <property type="project" value="TreeGrafter"/>
</dbReference>
<comment type="subunit">
    <text evidence="3 13">Heterotetramer of two alpha and two beta chains.</text>
</comment>
<feature type="chain" id="PRO_5023227129" description="Arginine biosynthesis bifunctional protein ArgJ alpha chain" evidence="13">
    <location>
        <begin position="1"/>
        <end position="196"/>
    </location>
</feature>
<dbReference type="FunFam" id="3.60.70.12:FF:000001">
    <property type="entry name" value="Arginine biosynthesis bifunctional protein ArgJ, chloroplastic"/>
    <property type="match status" value="1"/>
</dbReference>
<dbReference type="STRING" id="1797291.A2V47_05995"/>
<keyword evidence="9 13" id="KW-0012">Acyltransferase</keyword>
<evidence type="ECO:0000313" key="14">
    <source>
        <dbReference type="EMBL" id="OGD15277.1"/>
    </source>
</evidence>
<dbReference type="GO" id="GO:0006526">
    <property type="term" value="P:L-arginine biosynthetic process"/>
    <property type="evidence" value="ECO:0007669"/>
    <property type="project" value="UniProtKB-UniRule"/>
</dbReference>
<evidence type="ECO:0000256" key="7">
    <source>
        <dbReference type="ARBA" id="ARBA00022813"/>
    </source>
</evidence>
<accession>A0A1F5ABP8</accession>
<dbReference type="CDD" id="cd02152">
    <property type="entry name" value="OAT"/>
    <property type="match status" value="1"/>
</dbReference>
<feature type="binding site" evidence="13">
    <location>
        <position position="405"/>
    </location>
    <ligand>
        <name>substrate</name>
    </ligand>
</feature>
<comment type="catalytic activity">
    <reaction evidence="11 13">
        <text>N(2)-acetyl-L-ornithine + L-glutamate = N-acetyl-L-glutamate + L-ornithine</text>
        <dbReference type="Rhea" id="RHEA:15349"/>
        <dbReference type="ChEBI" id="CHEBI:29985"/>
        <dbReference type="ChEBI" id="CHEBI:44337"/>
        <dbReference type="ChEBI" id="CHEBI:46911"/>
        <dbReference type="ChEBI" id="CHEBI:57805"/>
        <dbReference type="EC" id="2.3.1.35"/>
    </reaction>
</comment>
<evidence type="ECO:0000256" key="5">
    <source>
        <dbReference type="ARBA" id="ARBA00022605"/>
    </source>
</evidence>
<dbReference type="HAMAP" id="MF_01106">
    <property type="entry name" value="ArgJ"/>
    <property type="match status" value="1"/>
</dbReference>
<comment type="function">
    <text evidence="12 13">Catalyzes two activities which are involved in the cyclic version of arginine biosynthesis: the synthesis of N-acetylglutamate from glutamate and acetyl-CoA as the acetyl donor, and of ornithine by transacetylation between N(2)-acetylornithine and glutamate.</text>
</comment>
<evidence type="ECO:0000256" key="10">
    <source>
        <dbReference type="ARBA" id="ARBA00048372"/>
    </source>
</evidence>
<evidence type="ECO:0000256" key="1">
    <source>
        <dbReference type="ARBA" id="ARBA00004496"/>
    </source>
</evidence>
<evidence type="ECO:0000256" key="12">
    <source>
        <dbReference type="ARBA" id="ARBA00054976"/>
    </source>
</evidence>
<feature type="binding site" evidence="13">
    <location>
        <position position="197"/>
    </location>
    <ligand>
        <name>substrate</name>
    </ligand>
</feature>
<evidence type="ECO:0000256" key="6">
    <source>
        <dbReference type="ARBA" id="ARBA00022679"/>
    </source>
</evidence>
<proteinExistence type="inferred from homology"/>
<feature type="site" description="Involved in the stabilization of negative charge on the oxyanion by the formation of the oxyanion hole" evidence="13">
    <location>
        <position position="123"/>
    </location>
</feature>
<organism evidence="14 15">
    <name type="scientific">Candidatus Sediminicultor quintus</name>
    <dbReference type="NCBI Taxonomy" id="1797291"/>
    <lineage>
        <taxon>Bacteria</taxon>
        <taxon>Pseudomonadati</taxon>
        <taxon>Atribacterota</taxon>
        <taxon>Candidatus Phoenicimicrobiia</taxon>
        <taxon>Candidatus Pheonicimicrobiales</taxon>
        <taxon>Candidatus Phoenicimicrobiaceae</taxon>
        <taxon>Candidatus Sediminicultor</taxon>
    </lineage>
</organism>
<dbReference type="GO" id="GO:0004042">
    <property type="term" value="F:L-glutamate N-acetyltransferase activity"/>
    <property type="evidence" value="ECO:0007669"/>
    <property type="project" value="UniProtKB-UniRule"/>
</dbReference>
<dbReference type="FunFam" id="3.10.20.340:FF:000001">
    <property type="entry name" value="Arginine biosynthesis bifunctional protein ArgJ, chloroplastic"/>
    <property type="match status" value="1"/>
</dbReference>
<dbReference type="Gene3D" id="3.60.70.12">
    <property type="entry name" value="L-amino peptidase D-ALA esterase/amidase"/>
    <property type="match status" value="1"/>
</dbReference>
<evidence type="ECO:0000313" key="15">
    <source>
        <dbReference type="Proteomes" id="UP000177701"/>
    </source>
</evidence>
<sequence length="409" mass="44546">MKNVLDKEDFQVVKGGITYPKGIKAAGVECGIRFNKKDLALIYSEKVADAWGTFTTNKFKAAPLVVTEKNLSLSGGKLQAVLINSGIANACTGEKGLKDAWEMAGYVSQGLKIKKEHVAVTSTGKIGEFLPLDKIKAGVEKIITCLNYARGAEAAEAILTTDTKKKEIAVCFKLGEQEVRIGGMAKGSGMIHPDMATMLGFITSDISIKGELLQEALKQVVEKTFNMISVDGDMSTNDMVLLMANGLAGNKLIDKKDADYYKFLSALQYAAEYLAKCIAKDGEGATKMIEVEVKNAVSFEEARKVAQAVINSPLVKTAIFGKDPNWGRILAAVGYSGAEFIPDKVDLYLKEKIVENGQPLNFSRQKLHQYLESSDEVKIIIDLKMGEVNATAWGCDLTYDYVKINTKYS</sequence>
<dbReference type="Gene3D" id="3.10.20.340">
    <property type="entry name" value="ArgJ beta chain, C-terminal domain"/>
    <property type="match status" value="1"/>
</dbReference>
<evidence type="ECO:0000256" key="8">
    <source>
        <dbReference type="ARBA" id="ARBA00023268"/>
    </source>
</evidence>
<protein>
    <recommendedName>
        <fullName evidence="13">Arginine biosynthesis bifunctional protein ArgJ</fullName>
    </recommendedName>
    <domain>
        <recommendedName>
            <fullName evidence="13">Glutamate N-acetyltransferase</fullName>
            <ecNumber evidence="13">2.3.1.35</ecNumber>
        </recommendedName>
        <alternativeName>
            <fullName evidence="13">Ornithine acetyltransferase</fullName>
            <shortName evidence="13">OATase</shortName>
        </alternativeName>
        <alternativeName>
            <fullName evidence="13">Ornithine transacetylase</fullName>
        </alternativeName>
    </domain>
    <domain>
        <recommendedName>
            <fullName evidence="13">Amino-acid acetyltransferase</fullName>
            <ecNumber evidence="13">2.3.1.1</ecNumber>
        </recommendedName>
        <alternativeName>
            <fullName evidence="13">N-acetylglutamate synthase</fullName>
            <shortName evidence="13">AGSase</shortName>
        </alternativeName>
    </domain>
    <component>
        <recommendedName>
            <fullName evidence="13">Arginine biosynthesis bifunctional protein ArgJ alpha chain</fullName>
        </recommendedName>
    </component>
    <component>
        <recommendedName>
            <fullName evidence="13">Arginine biosynthesis bifunctional protein ArgJ beta chain</fullName>
        </recommendedName>
    </component>
</protein>
<evidence type="ECO:0000256" key="2">
    <source>
        <dbReference type="ARBA" id="ARBA00006774"/>
    </source>
</evidence>
<comment type="caution">
    <text evidence="13">Lacks conserved residue(s) required for the propagation of feature annotation.</text>
</comment>
<comment type="catalytic activity">
    <reaction evidence="10 13">
        <text>L-glutamate + acetyl-CoA = N-acetyl-L-glutamate + CoA + H(+)</text>
        <dbReference type="Rhea" id="RHEA:24292"/>
        <dbReference type="ChEBI" id="CHEBI:15378"/>
        <dbReference type="ChEBI" id="CHEBI:29985"/>
        <dbReference type="ChEBI" id="CHEBI:44337"/>
        <dbReference type="ChEBI" id="CHEBI:57287"/>
        <dbReference type="ChEBI" id="CHEBI:57288"/>
        <dbReference type="EC" id="2.3.1.1"/>
    </reaction>
</comment>
<feature type="active site" description="Nucleophile" evidence="13">
    <location>
        <position position="197"/>
    </location>
</feature>
<dbReference type="SUPFAM" id="SSF56266">
    <property type="entry name" value="DmpA/ArgJ-like"/>
    <property type="match status" value="1"/>
</dbReference>
<feature type="binding site" evidence="13">
    <location>
        <position position="283"/>
    </location>
    <ligand>
        <name>substrate</name>
    </ligand>
</feature>
<keyword evidence="8 13" id="KW-0511">Multifunctional enzyme</keyword>
<dbReference type="GO" id="GO:0004358">
    <property type="term" value="F:L-glutamate N-acetyltransferase activity, acting on acetyl-L-ornithine as donor"/>
    <property type="evidence" value="ECO:0007669"/>
    <property type="project" value="UniProtKB-UniRule"/>
</dbReference>
<dbReference type="EC" id="2.3.1.35" evidence="13"/>
<comment type="subcellular location">
    <subcellularLocation>
        <location evidence="1 13">Cytoplasm</location>
    </subcellularLocation>
</comment>
<evidence type="ECO:0000256" key="13">
    <source>
        <dbReference type="HAMAP-Rule" id="MF_01106"/>
    </source>
</evidence>
<evidence type="ECO:0000256" key="3">
    <source>
        <dbReference type="ARBA" id="ARBA00011475"/>
    </source>
</evidence>
<dbReference type="EC" id="2.3.1.1" evidence="13"/>
<comment type="similarity">
    <text evidence="2 13">Belongs to the ArgJ family.</text>
</comment>
<keyword evidence="4 13" id="KW-0055">Arginine biosynthesis</keyword>
<name>A0A1F5ABP8_9BACT</name>
<dbReference type="Pfam" id="PF01960">
    <property type="entry name" value="ArgJ"/>
    <property type="match status" value="1"/>
</dbReference>
<feature type="site" description="Involved in the stabilization of negative charge on the oxyanion by the formation of the oxyanion hole" evidence="13">
    <location>
        <position position="124"/>
    </location>
</feature>
<evidence type="ECO:0000256" key="11">
    <source>
        <dbReference type="ARBA" id="ARBA00049439"/>
    </source>
</evidence>
<evidence type="ECO:0000256" key="9">
    <source>
        <dbReference type="ARBA" id="ARBA00023315"/>
    </source>
</evidence>